<dbReference type="EMBL" id="OKRB01000086">
    <property type="protein sequence ID" value="SPE21051.1"/>
    <property type="molecule type" value="Genomic_DNA"/>
</dbReference>
<evidence type="ECO:0000313" key="1">
    <source>
        <dbReference type="EMBL" id="SPE21051.1"/>
    </source>
</evidence>
<accession>A0A2N9LCS7</accession>
<name>A0A2N9LCS7_9BACT</name>
<proteinExistence type="predicted"/>
<gene>
    <name evidence="1" type="ORF">SBA5_30258</name>
</gene>
<evidence type="ECO:0000313" key="2">
    <source>
        <dbReference type="Proteomes" id="UP000239735"/>
    </source>
</evidence>
<organism evidence="1 2">
    <name type="scientific">Candidatus Sulfuritelmatomonas gaucii</name>
    <dbReference type="NCBI Taxonomy" id="2043161"/>
    <lineage>
        <taxon>Bacteria</taxon>
        <taxon>Pseudomonadati</taxon>
        <taxon>Acidobacteriota</taxon>
        <taxon>Terriglobia</taxon>
        <taxon>Terriglobales</taxon>
        <taxon>Acidobacteriaceae</taxon>
        <taxon>Candidatus Sulfuritelmatomonas</taxon>
    </lineage>
</organism>
<reference evidence="2" key="1">
    <citation type="submission" date="2018-02" db="EMBL/GenBank/DDBJ databases">
        <authorList>
            <person name="Hausmann B."/>
        </authorList>
    </citation>
    <scope>NUCLEOTIDE SEQUENCE [LARGE SCALE GENOMIC DNA]</scope>
    <source>
        <strain evidence="2">Peat soil MAG SbA5</strain>
    </source>
</reference>
<protein>
    <submittedName>
        <fullName evidence="1">Uncharacterized protein</fullName>
    </submittedName>
</protein>
<sequence length="218" mass="23919">MLLTVGFQSPQEVGRDRKIPLFLVFDFEVELRLRPDSQGAGREVNVFPGEVDRLLFAKSTLQQDLENQVQVLVLDRAEESPEFLGRVDFGHRLFELRLGWRQGLHIQLAESQECSDAGMAVGNRALFASALAEPPLVQQNVLRCDFIGECLPYDPQELIGGGSVDGGSGVRASVFSGLHEPVQLACQAQSARNFLDFDTRLLGGDLGLEEMLGFCLGG</sequence>
<dbReference type="AlphaFoldDB" id="A0A2N9LCS7"/>
<dbReference type="Proteomes" id="UP000239735">
    <property type="component" value="Unassembled WGS sequence"/>
</dbReference>